<organism evidence="14 15">
    <name type="scientific">Pseudoroseicyclus tamaricis</name>
    <dbReference type="NCBI Taxonomy" id="2705421"/>
    <lineage>
        <taxon>Bacteria</taxon>
        <taxon>Pseudomonadati</taxon>
        <taxon>Pseudomonadota</taxon>
        <taxon>Alphaproteobacteria</taxon>
        <taxon>Rhodobacterales</taxon>
        <taxon>Paracoccaceae</taxon>
        <taxon>Pseudoroseicyclus</taxon>
    </lineage>
</organism>
<dbReference type="CDD" id="cd00009">
    <property type="entry name" value="AAA"/>
    <property type="match status" value="1"/>
</dbReference>
<evidence type="ECO:0000256" key="9">
    <source>
        <dbReference type="ARBA" id="ARBA00023159"/>
    </source>
</evidence>
<dbReference type="AlphaFoldDB" id="A0A6B2JWX9"/>
<evidence type="ECO:0000256" key="3">
    <source>
        <dbReference type="ARBA" id="ARBA00015308"/>
    </source>
</evidence>
<evidence type="ECO:0000256" key="5">
    <source>
        <dbReference type="ARBA" id="ARBA00022741"/>
    </source>
</evidence>
<dbReference type="PANTHER" id="PTHR32071:SF57">
    <property type="entry name" value="C4-DICARBOXYLATE TRANSPORT TRANSCRIPTIONAL REGULATORY PROTEIN DCTD"/>
    <property type="match status" value="1"/>
</dbReference>
<dbReference type="GO" id="GO:0006355">
    <property type="term" value="P:regulation of DNA-templated transcription"/>
    <property type="evidence" value="ECO:0007669"/>
    <property type="project" value="InterPro"/>
</dbReference>
<evidence type="ECO:0000259" key="12">
    <source>
        <dbReference type="PROSITE" id="PS50045"/>
    </source>
</evidence>
<dbReference type="EMBL" id="JAAGAB010000001">
    <property type="protein sequence ID" value="NDU99861.1"/>
    <property type="molecule type" value="Genomic_DNA"/>
</dbReference>
<dbReference type="SUPFAM" id="SSF52540">
    <property type="entry name" value="P-loop containing nucleoside triphosphate hydrolases"/>
    <property type="match status" value="1"/>
</dbReference>
<protein>
    <recommendedName>
        <fullName evidence="3">Nif-specific regulatory protein</fullName>
    </recommendedName>
</protein>
<comment type="caution">
    <text evidence="14">The sequence shown here is derived from an EMBL/GenBank/DDBJ whole genome shotgun (WGS) entry which is preliminary data.</text>
</comment>
<evidence type="ECO:0000256" key="1">
    <source>
        <dbReference type="ARBA" id="ARBA00002167"/>
    </source>
</evidence>
<reference evidence="14 15" key="1">
    <citation type="submission" date="2020-02" db="EMBL/GenBank/DDBJ databases">
        <title>Pseudoroseicyclus tamarix, sp. nov., isolated from offshore sediment of a Tamarix chinensis forest.</title>
        <authorList>
            <person name="Gai Y."/>
        </authorList>
    </citation>
    <scope>NUCLEOTIDE SEQUENCE [LARGE SCALE GENOMIC DNA]</scope>
    <source>
        <strain evidence="14 15">CLL3-39</strain>
    </source>
</reference>
<name>A0A6B2JWX9_9RHOB</name>
<keyword evidence="4 11" id="KW-0597">Phosphoprotein</keyword>
<dbReference type="InterPro" id="IPR001789">
    <property type="entry name" value="Sig_transdc_resp-reg_receiver"/>
</dbReference>
<dbReference type="InterPro" id="IPR058031">
    <property type="entry name" value="AAA_lid_NorR"/>
</dbReference>
<dbReference type="Gene3D" id="1.10.10.60">
    <property type="entry name" value="Homeodomain-like"/>
    <property type="match status" value="1"/>
</dbReference>
<keyword evidence="9" id="KW-0010">Activator</keyword>
<keyword evidence="6" id="KW-0067">ATP-binding</keyword>
<feature type="domain" description="Sigma-54 factor interaction" evidence="12">
    <location>
        <begin position="148"/>
        <end position="377"/>
    </location>
</feature>
<keyword evidence="15" id="KW-1185">Reference proteome</keyword>
<feature type="modified residue" description="4-aspartylphosphate" evidence="11">
    <location>
        <position position="57"/>
    </location>
</feature>
<dbReference type="InterPro" id="IPR009057">
    <property type="entry name" value="Homeodomain-like_sf"/>
</dbReference>
<dbReference type="Pfam" id="PF00072">
    <property type="entry name" value="Response_reg"/>
    <property type="match status" value="1"/>
</dbReference>
<dbReference type="InterPro" id="IPR003593">
    <property type="entry name" value="AAA+_ATPase"/>
</dbReference>
<evidence type="ECO:0000256" key="8">
    <source>
        <dbReference type="ARBA" id="ARBA00023015"/>
    </source>
</evidence>
<evidence type="ECO:0000259" key="13">
    <source>
        <dbReference type="PROSITE" id="PS50110"/>
    </source>
</evidence>
<gene>
    <name evidence="14" type="ORF">GZA08_02605</name>
</gene>
<dbReference type="SMART" id="SM00448">
    <property type="entry name" value="REC"/>
    <property type="match status" value="1"/>
</dbReference>
<evidence type="ECO:0000256" key="11">
    <source>
        <dbReference type="PROSITE-ProRule" id="PRU00169"/>
    </source>
</evidence>
<dbReference type="SUPFAM" id="SSF52172">
    <property type="entry name" value="CheY-like"/>
    <property type="match status" value="1"/>
</dbReference>
<dbReference type="InterPro" id="IPR011006">
    <property type="entry name" value="CheY-like_superfamily"/>
</dbReference>
<feature type="domain" description="Response regulatory" evidence="13">
    <location>
        <begin position="8"/>
        <end position="122"/>
    </location>
</feature>
<comment type="subunit">
    <text evidence="2">Interacts with sigma-54.</text>
</comment>
<dbReference type="RefSeq" id="WP_163889693.1">
    <property type="nucleotide sequence ID" value="NZ_JAAFYS010000001.1"/>
</dbReference>
<dbReference type="PROSITE" id="PS50045">
    <property type="entry name" value="SIGMA54_INTERACT_4"/>
    <property type="match status" value="1"/>
</dbReference>
<dbReference type="FunFam" id="3.40.50.300:FF:000006">
    <property type="entry name" value="DNA-binding transcriptional regulator NtrC"/>
    <property type="match status" value="1"/>
</dbReference>
<keyword evidence="5" id="KW-0547">Nucleotide-binding</keyword>
<dbReference type="FunFam" id="3.40.50.2300:FF:000018">
    <property type="entry name" value="DNA-binding transcriptional regulator NtrC"/>
    <property type="match status" value="1"/>
</dbReference>
<dbReference type="Gene3D" id="1.10.8.60">
    <property type="match status" value="1"/>
</dbReference>
<proteinExistence type="predicted"/>
<evidence type="ECO:0000256" key="4">
    <source>
        <dbReference type="ARBA" id="ARBA00022553"/>
    </source>
</evidence>
<dbReference type="Pfam" id="PF25601">
    <property type="entry name" value="AAA_lid_14"/>
    <property type="match status" value="1"/>
</dbReference>
<evidence type="ECO:0000256" key="6">
    <source>
        <dbReference type="ARBA" id="ARBA00022840"/>
    </source>
</evidence>
<dbReference type="SUPFAM" id="SSF46689">
    <property type="entry name" value="Homeodomain-like"/>
    <property type="match status" value="1"/>
</dbReference>
<evidence type="ECO:0000256" key="7">
    <source>
        <dbReference type="ARBA" id="ARBA00023012"/>
    </source>
</evidence>
<dbReference type="Proteomes" id="UP000474757">
    <property type="component" value="Unassembled WGS sequence"/>
</dbReference>
<sequence>MSAAPEPDVLLVDDDEDIRASLSQTLELAGLTVAAFARAETALERLGPDFAGAVVSDIRMPRMDGLAFLQAALQRDAELPVILITGHGDVPLAVDALRRGAWDFIEKPFPSERLTHAIARALERRRMSMELRALRRTPPPDAALDALVLGQSPAIQEIKRKLPTIAASPLDVLIVGPTGTGKEHVARAIHALGGDPRRPFATINLAALPAEQVEAELFGHVAGAGPGTARARTGRLEHGRGGTIFLDEISSAPLPLQAKLLRVLEDRAILPLGAQEPVPLGARFIASSRVPLEERVAEGAFRDDLLYRINPVTLRLPPLAERGSDVPRLFATFVALAAREVDRPAPEVTPEQLMRIAARDWPGNLRELRNAADLFVLGLSDEPLPEPPGVTLAEQVERFERDVLARTLAANDGSVKATYESLGLARKTLYEKMQKHGLRREDFKD</sequence>
<accession>A0A6B2JWX9</accession>
<dbReference type="InterPro" id="IPR027417">
    <property type="entry name" value="P-loop_NTPase"/>
</dbReference>
<dbReference type="GO" id="GO:0043565">
    <property type="term" value="F:sequence-specific DNA binding"/>
    <property type="evidence" value="ECO:0007669"/>
    <property type="project" value="InterPro"/>
</dbReference>
<dbReference type="Gene3D" id="3.40.50.2300">
    <property type="match status" value="1"/>
</dbReference>
<dbReference type="InterPro" id="IPR025944">
    <property type="entry name" value="Sigma_54_int_dom_CS"/>
</dbReference>
<dbReference type="GO" id="GO:0005524">
    <property type="term" value="F:ATP binding"/>
    <property type="evidence" value="ECO:0007669"/>
    <property type="project" value="UniProtKB-KW"/>
</dbReference>
<dbReference type="CDD" id="cd17549">
    <property type="entry name" value="REC_DctD-like"/>
    <property type="match status" value="1"/>
</dbReference>
<evidence type="ECO:0000256" key="2">
    <source>
        <dbReference type="ARBA" id="ARBA00011135"/>
    </source>
</evidence>
<dbReference type="PROSITE" id="PS00688">
    <property type="entry name" value="SIGMA54_INTERACT_3"/>
    <property type="match status" value="1"/>
</dbReference>
<keyword evidence="7" id="KW-0902">Two-component regulatory system</keyword>
<dbReference type="InterPro" id="IPR002078">
    <property type="entry name" value="Sigma_54_int"/>
</dbReference>
<keyword evidence="8" id="KW-0805">Transcription regulation</keyword>
<comment type="function">
    <text evidence="1">Required for activation of most nif operons, which are directly involved in nitrogen fixation.</text>
</comment>
<evidence type="ECO:0000313" key="14">
    <source>
        <dbReference type="EMBL" id="NDU99861.1"/>
    </source>
</evidence>
<dbReference type="SMART" id="SM00382">
    <property type="entry name" value="AAA"/>
    <property type="match status" value="1"/>
</dbReference>
<dbReference type="PANTHER" id="PTHR32071">
    <property type="entry name" value="TRANSCRIPTIONAL REGULATORY PROTEIN"/>
    <property type="match status" value="1"/>
</dbReference>
<dbReference type="GO" id="GO:0000160">
    <property type="term" value="P:phosphorelay signal transduction system"/>
    <property type="evidence" value="ECO:0007669"/>
    <property type="project" value="UniProtKB-KW"/>
</dbReference>
<evidence type="ECO:0000313" key="15">
    <source>
        <dbReference type="Proteomes" id="UP000474757"/>
    </source>
</evidence>
<dbReference type="Pfam" id="PF02954">
    <property type="entry name" value="HTH_8"/>
    <property type="match status" value="1"/>
</dbReference>
<dbReference type="Pfam" id="PF00158">
    <property type="entry name" value="Sigma54_activat"/>
    <property type="match status" value="1"/>
</dbReference>
<dbReference type="PROSITE" id="PS50110">
    <property type="entry name" value="RESPONSE_REGULATORY"/>
    <property type="match status" value="1"/>
</dbReference>
<dbReference type="InterPro" id="IPR002197">
    <property type="entry name" value="HTH_Fis"/>
</dbReference>
<evidence type="ECO:0000256" key="10">
    <source>
        <dbReference type="ARBA" id="ARBA00023163"/>
    </source>
</evidence>
<keyword evidence="10" id="KW-0804">Transcription</keyword>
<dbReference type="Gene3D" id="3.40.50.300">
    <property type="entry name" value="P-loop containing nucleotide triphosphate hydrolases"/>
    <property type="match status" value="1"/>
</dbReference>